<organism evidence="2 3">
    <name type="scientific">Lactobacillus psittaci DSM 15354</name>
    <dbReference type="NCBI Taxonomy" id="1122152"/>
    <lineage>
        <taxon>Bacteria</taxon>
        <taxon>Bacillati</taxon>
        <taxon>Bacillota</taxon>
        <taxon>Bacilli</taxon>
        <taxon>Lactobacillales</taxon>
        <taxon>Lactobacillaceae</taxon>
        <taxon>Lactobacillus</taxon>
    </lineage>
</organism>
<dbReference type="EMBL" id="AZFB01000024">
    <property type="protein sequence ID" value="KRL61728.1"/>
    <property type="molecule type" value="Genomic_DNA"/>
</dbReference>
<keyword evidence="1" id="KW-0812">Transmembrane</keyword>
<dbReference type="Pfam" id="PF12822">
    <property type="entry name" value="ECF_trnsprt"/>
    <property type="match status" value="1"/>
</dbReference>
<comment type="caution">
    <text evidence="2">The sequence shown here is derived from an EMBL/GenBank/DDBJ whole genome shotgun (WGS) entry which is preliminary data.</text>
</comment>
<protein>
    <recommendedName>
        <fullName evidence="4">Integral membrane protein</fullName>
    </recommendedName>
</protein>
<dbReference type="Proteomes" id="UP000051931">
    <property type="component" value="Unassembled WGS sequence"/>
</dbReference>
<feature type="transmembrane region" description="Helical" evidence="1">
    <location>
        <begin position="36"/>
        <end position="55"/>
    </location>
</feature>
<evidence type="ECO:0008006" key="4">
    <source>
        <dbReference type="Google" id="ProtNLM"/>
    </source>
</evidence>
<accession>A0A0R1RXI2</accession>
<keyword evidence="1" id="KW-1133">Transmembrane helix</keyword>
<dbReference type="STRING" id="1122152.GCA_000425905_01394"/>
<evidence type="ECO:0000256" key="1">
    <source>
        <dbReference type="SAM" id="Phobius"/>
    </source>
</evidence>
<name>A0A0R1RXI2_9LACO</name>
<dbReference type="InterPro" id="IPR024529">
    <property type="entry name" value="ECF_trnsprt_substrate-spec"/>
</dbReference>
<keyword evidence="3" id="KW-1185">Reference proteome</keyword>
<reference evidence="2 3" key="1">
    <citation type="journal article" date="2015" name="Genome Announc.">
        <title>Expanding the biotechnology potential of lactobacilli through comparative genomics of 213 strains and associated genera.</title>
        <authorList>
            <person name="Sun Z."/>
            <person name="Harris H.M."/>
            <person name="McCann A."/>
            <person name="Guo C."/>
            <person name="Argimon S."/>
            <person name="Zhang W."/>
            <person name="Yang X."/>
            <person name="Jeffery I.B."/>
            <person name="Cooney J.C."/>
            <person name="Kagawa T.F."/>
            <person name="Liu W."/>
            <person name="Song Y."/>
            <person name="Salvetti E."/>
            <person name="Wrobel A."/>
            <person name="Rasinkangas P."/>
            <person name="Parkhill J."/>
            <person name="Rea M.C."/>
            <person name="O'Sullivan O."/>
            <person name="Ritari J."/>
            <person name="Douillard F.P."/>
            <person name="Paul Ross R."/>
            <person name="Yang R."/>
            <person name="Briner A.E."/>
            <person name="Felis G.E."/>
            <person name="de Vos W.M."/>
            <person name="Barrangou R."/>
            <person name="Klaenhammer T.R."/>
            <person name="Caufield P.W."/>
            <person name="Cui Y."/>
            <person name="Zhang H."/>
            <person name="O'Toole P.W."/>
        </authorList>
    </citation>
    <scope>NUCLEOTIDE SEQUENCE [LARGE SCALE GENOMIC DNA]</scope>
    <source>
        <strain evidence="2 3">DSM 15354</strain>
    </source>
</reference>
<proteinExistence type="predicted"/>
<dbReference type="Gene3D" id="1.10.1760.20">
    <property type="match status" value="1"/>
</dbReference>
<evidence type="ECO:0000313" key="2">
    <source>
        <dbReference type="EMBL" id="KRL61728.1"/>
    </source>
</evidence>
<feature type="transmembrane region" description="Helical" evidence="1">
    <location>
        <begin position="124"/>
        <end position="149"/>
    </location>
</feature>
<sequence>MRTTTLKNLRTRNLAITAIFVAILLIQTFAPNIGYIRILPTLPAITTIPLTIAVYSSLLGYKKGTEFGLLWGITRLIVAYVQPGDLVSLLLFRNVFISLIPSIVAGLVPGVISKLKSKISSPIVYLLAGAFTSLANTFFVILLTTLFYFNNSKALLQALNSQNSNNSLFVILILALGFSGLVEMIFTAIATSVIVLPLKRVLERNI</sequence>
<keyword evidence="1" id="KW-0472">Membrane</keyword>
<gene>
    <name evidence="2" type="ORF">FC23_GL000626</name>
</gene>
<dbReference type="PATRIC" id="fig|1122152.4.peg.636"/>
<dbReference type="AlphaFoldDB" id="A0A0R1RXI2"/>
<dbReference type="GO" id="GO:0022857">
    <property type="term" value="F:transmembrane transporter activity"/>
    <property type="evidence" value="ECO:0007669"/>
    <property type="project" value="InterPro"/>
</dbReference>
<feature type="transmembrane region" description="Helical" evidence="1">
    <location>
        <begin position="90"/>
        <end position="112"/>
    </location>
</feature>
<evidence type="ECO:0000313" key="3">
    <source>
        <dbReference type="Proteomes" id="UP000051931"/>
    </source>
</evidence>
<feature type="transmembrane region" description="Helical" evidence="1">
    <location>
        <begin position="12"/>
        <end position="30"/>
    </location>
</feature>
<feature type="transmembrane region" description="Helical" evidence="1">
    <location>
        <begin position="169"/>
        <end position="196"/>
    </location>
</feature>
<dbReference type="eggNOG" id="COG4684">
    <property type="taxonomic scope" value="Bacteria"/>
</dbReference>